<dbReference type="SUPFAM" id="SSF52172">
    <property type="entry name" value="CheY-like"/>
    <property type="match status" value="1"/>
</dbReference>
<evidence type="ECO:0000313" key="12">
    <source>
        <dbReference type="Proteomes" id="UP000830835"/>
    </source>
</evidence>
<evidence type="ECO:0000256" key="2">
    <source>
        <dbReference type="ARBA" id="ARBA00012438"/>
    </source>
</evidence>
<feature type="region of interest" description="Disordered" evidence="8">
    <location>
        <begin position="1"/>
        <end position="66"/>
    </location>
</feature>
<dbReference type="InterPro" id="IPR004358">
    <property type="entry name" value="Sig_transdc_His_kin-like_C"/>
</dbReference>
<dbReference type="Gene3D" id="3.30.565.10">
    <property type="entry name" value="Histidine kinase-like ATPase, C-terminal domain"/>
    <property type="match status" value="1"/>
</dbReference>
<dbReference type="InterPro" id="IPR011006">
    <property type="entry name" value="CheY-like_superfamily"/>
</dbReference>
<dbReference type="Proteomes" id="UP000830835">
    <property type="component" value="Unassembled WGS sequence"/>
</dbReference>
<evidence type="ECO:0000313" key="11">
    <source>
        <dbReference type="EMBL" id="MCJ2543568.1"/>
    </source>
</evidence>
<dbReference type="Pfam" id="PF02518">
    <property type="entry name" value="HATPase_c"/>
    <property type="match status" value="1"/>
</dbReference>
<keyword evidence="12" id="KW-1185">Reference proteome</keyword>
<evidence type="ECO:0000256" key="5">
    <source>
        <dbReference type="ARBA" id="ARBA00023012"/>
    </source>
</evidence>
<accession>A0ABT0CCS7</accession>
<dbReference type="PANTHER" id="PTHR43547">
    <property type="entry name" value="TWO-COMPONENT HISTIDINE KINASE"/>
    <property type="match status" value="1"/>
</dbReference>
<comment type="caution">
    <text evidence="11">The sequence shown here is derived from an EMBL/GenBank/DDBJ whole genome shotgun (WGS) entry which is preliminary data.</text>
</comment>
<dbReference type="PRINTS" id="PR00344">
    <property type="entry name" value="BCTRLSENSOR"/>
</dbReference>
<name>A0ABT0CCS7_THEVL</name>
<dbReference type="InterPro" id="IPR036890">
    <property type="entry name" value="HATPase_C_sf"/>
</dbReference>
<dbReference type="InterPro" id="IPR003661">
    <property type="entry name" value="HisK_dim/P_dom"/>
</dbReference>
<evidence type="ECO:0000256" key="8">
    <source>
        <dbReference type="SAM" id="MobiDB-lite"/>
    </source>
</evidence>
<dbReference type="PROSITE" id="PS50109">
    <property type="entry name" value="HIS_KIN"/>
    <property type="match status" value="1"/>
</dbReference>
<evidence type="ECO:0000259" key="10">
    <source>
        <dbReference type="PROSITE" id="PS50110"/>
    </source>
</evidence>
<dbReference type="InterPro" id="IPR036097">
    <property type="entry name" value="HisK_dim/P_sf"/>
</dbReference>
<dbReference type="RefSeq" id="WP_244351073.1">
    <property type="nucleotide sequence ID" value="NZ_JAFIRA010000031.1"/>
</dbReference>
<dbReference type="CDD" id="cd00082">
    <property type="entry name" value="HisKA"/>
    <property type="match status" value="1"/>
</dbReference>
<dbReference type="CDD" id="cd17574">
    <property type="entry name" value="REC_OmpR"/>
    <property type="match status" value="1"/>
</dbReference>
<dbReference type="EMBL" id="JAFIRA010000031">
    <property type="protein sequence ID" value="MCJ2543568.1"/>
    <property type="molecule type" value="Genomic_DNA"/>
</dbReference>
<feature type="domain" description="Response regulatory" evidence="10">
    <location>
        <begin position="63"/>
        <end position="177"/>
    </location>
</feature>
<reference evidence="11" key="1">
    <citation type="submission" date="2021-02" db="EMBL/GenBank/DDBJ databases">
        <title>The CRISPR/cas machinery reduction and long-range gene transfer in the hot spring cyanobacterium Synechococcus.</title>
        <authorList>
            <person name="Dvorak P."/>
            <person name="Jahodarova E."/>
            <person name="Hasler P."/>
            <person name="Poulickova A."/>
        </authorList>
    </citation>
    <scope>NUCLEOTIDE SEQUENCE</scope>
    <source>
        <strain evidence="11">Rupite</strain>
    </source>
</reference>
<dbReference type="SMART" id="SM00448">
    <property type="entry name" value="REC"/>
    <property type="match status" value="1"/>
</dbReference>
<feature type="modified residue" description="4-aspartylphosphate" evidence="6">
    <location>
        <position position="112"/>
    </location>
</feature>
<dbReference type="SUPFAM" id="SSF47384">
    <property type="entry name" value="Homodimeric domain of signal transducing histidine kinase"/>
    <property type="match status" value="1"/>
</dbReference>
<protein>
    <recommendedName>
        <fullName evidence="2">histidine kinase</fullName>
        <ecNumber evidence="2">2.7.13.3</ecNumber>
    </recommendedName>
</protein>
<feature type="domain" description="Histidine kinase" evidence="9">
    <location>
        <begin position="224"/>
        <end position="438"/>
    </location>
</feature>
<organism evidence="11 12">
    <name type="scientific">Thermostichus vulcanus str. 'Rupite'</name>
    <dbReference type="NCBI Taxonomy" id="2813851"/>
    <lineage>
        <taxon>Bacteria</taxon>
        <taxon>Bacillati</taxon>
        <taxon>Cyanobacteriota</taxon>
        <taxon>Cyanophyceae</taxon>
        <taxon>Thermostichales</taxon>
        <taxon>Thermostichaceae</taxon>
        <taxon>Thermostichus</taxon>
    </lineage>
</organism>
<proteinExistence type="predicted"/>
<keyword evidence="7" id="KW-0175">Coiled coil</keyword>
<dbReference type="SUPFAM" id="SSF55874">
    <property type="entry name" value="ATPase domain of HSP90 chaperone/DNA topoisomerase II/histidine kinase"/>
    <property type="match status" value="1"/>
</dbReference>
<dbReference type="SMART" id="SM00388">
    <property type="entry name" value="HisKA"/>
    <property type="match status" value="1"/>
</dbReference>
<dbReference type="Gene3D" id="3.40.50.2300">
    <property type="match status" value="1"/>
</dbReference>
<dbReference type="InterPro" id="IPR003594">
    <property type="entry name" value="HATPase_dom"/>
</dbReference>
<evidence type="ECO:0000256" key="3">
    <source>
        <dbReference type="ARBA" id="ARBA00022553"/>
    </source>
</evidence>
<sequence length="444" mass="49636">MPTLELPELDSLPVAEAPQGDSFPDSAAATRDPSTPLHTDLDGDPDLPSTIADKTPSGQSQPLLLISDDDPNQRLLIRHVMGKEGYRVIEASDGESCLEAFATHLPDMVLLDAVMPQLDGFECCRRLHAQNPDLPILMVTALDDEASVAKAFAAGATDYIPKPIYWPVLKRRIRHLLEASRARRRLQELNQALEEKVKERTAQLACQVEDLQHLHRLKDDFLATVSHELRTPLTKVELALQLLGRTPLNEKQQQYHRIALEECHAEIDLIDKLLDLQRLENEELAASVSAIDLNGLWVSLLGRVQERAQARHLTLQIAELPPAAVIHTHRQHLSQILQELLENACKFTQPGGTLRLEAQPMPGGFEFRVGNTAQIPAAELPRLFDRFYRVPSADPWAQQGSGLGLALVKQWVEYLQGQIRVTSQAGWTWFILRLPDLKLPNSNS</sequence>
<dbReference type="PROSITE" id="PS50110">
    <property type="entry name" value="RESPONSE_REGULATORY"/>
    <property type="match status" value="1"/>
</dbReference>
<dbReference type="SMART" id="SM00387">
    <property type="entry name" value="HATPase_c"/>
    <property type="match status" value="1"/>
</dbReference>
<keyword evidence="4" id="KW-0808">Transferase</keyword>
<dbReference type="PANTHER" id="PTHR43547:SF2">
    <property type="entry name" value="HYBRID SIGNAL TRANSDUCTION HISTIDINE KINASE C"/>
    <property type="match status" value="1"/>
</dbReference>
<dbReference type="InterPro" id="IPR001789">
    <property type="entry name" value="Sig_transdc_resp-reg_receiver"/>
</dbReference>
<evidence type="ECO:0000256" key="4">
    <source>
        <dbReference type="ARBA" id="ARBA00022777"/>
    </source>
</evidence>
<feature type="coiled-coil region" evidence="7">
    <location>
        <begin position="176"/>
        <end position="203"/>
    </location>
</feature>
<gene>
    <name evidence="11" type="ORF">JX360_11735</name>
</gene>
<dbReference type="InterPro" id="IPR005467">
    <property type="entry name" value="His_kinase_dom"/>
</dbReference>
<dbReference type="Pfam" id="PF00072">
    <property type="entry name" value="Response_reg"/>
    <property type="match status" value="1"/>
</dbReference>
<keyword evidence="3 6" id="KW-0597">Phosphoprotein</keyword>
<evidence type="ECO:0000256" key="7">
    <source>
        <dbReference type="SAM" id="Coils"/>
    </source>
</evidence>
<comment type="catalytic activity">
    <reaction evidence="1">
        <text>ATP + protein L-histidine = ADP + protein N-phospho-L-histidine.</text>
        <dbReference type="EC" id="2.7.13.3"/>
    </reaction>
</comment>
<evidence type="ECO:0000259" key="9">
    <source>
        <dbReference type="PROSITE" id="PS50109"/>
    </source>
</evidence>
<evidence type="ECO:0000256" key="1">
    <source>
        <dbReference type="ARBA" id="ARBA00000085"/>
    </source>
</evidence>
<keyword evidence="5" id="KW-0902">Two-component regulatory system</keyword>
<dbReference type="Gene3D" id="1.10.287.130">
    <property type="match status" value="1"/>
</dbReference>
<dbReference type="Pfam" id="PF00512">
    <property type="entry name" value="HisKA"/>
    <property type="match status" value="1"/>
</dbReference>
<dbReference type="EC" id="2.7.13.3" evidence="2"/>
<keyword evidence="4" id="KW-0418">Kinase</keyword>
<evidence type="ECO:0000256" key="6">
    <source>
        <dbReference type="PROSITE-ProRule" id="PRU00169"/>
    </source>
</evidence>